<dbReference type="CDD" id="cd16922">
    <property type="entry name" value="HATPase_EvgS-ArcB-TorS-like"/>
    <property type="match status" value="1"/>
</dbReference>
<dbReference type="Pfam" id="PF13426">
    <property type="entry name" value="PAS_9"/>
    <property type="match status" value="1"/>
</dbReference>
<dbReference type="SUPFAM" id="SSF55874">
    <property type="entry name" value="ATPase domain of HSP90 chaperone/DNA topoisomerase II/histidine kinase"/>
    <property type="match status" value="1"/>
</dbReference>
<dbReference type="NCBIfam" id="TIGR00229">
    <property type="entry name" value="sensory_box"/>
    <property type="match status" value="2"/>
</dbReference>
<dbReference type="PROSITE" id="PS50885">
    <property type="entry name" value="HAMP"/>
    <property type="match status" value="1"/>
</dbReference>
<dbReference type="Proteomes" id="UP000176741">
    <property type="component" value="Unassembled WGS sequence"/>
</dbReference>
<dbReference type="SMART" id="SM00086">
    <property type="entry name" value="PAC"/>
    <property type="match status" value="2"/>
</dbReference>
<evidence type="ECO:0000256" key="4">
    <source>
        <dbReference type="ARBA" id="ARBA00022553"/>
    </source>
</evidence>
<dbReference type="AlphaFoldDB" id="A0A1F7XY55"/>
<protein>
    <recommendedName>
        <fullName evidence="3">histidine kinase</fullName>
        <ecNumber evidence="3">2.7.13.3</ecNumber>
    </recommendedName>
</protein>
<evidence type="ECO:0000256" key="2">
    <source>
        <dbReference type="ARBA" id="ARBA00004370"/>
    </source>
</evidence>
<dbReference type="InterPro" id="IPR013655">
    <property type="entry name" value="PAS_fold_3"/>
</dbReference>
<evidence type="ECO:0000256" key="8">
    <source>
        <dbReference type="SAM" id="Coils"/>
    </source>
</evidence>
<keyword evidence="6" id="KW-0418">Kinase</keyword>
<evidence type="ECO:0000259" key="10">
    <source>
        <dbReference type="PROSITE" id="PS50109"/>
    </source>
</evidence>
<evidence type="ECO:0000256" key="9">
    <source>
        <dbReference type="SAM" id="Phobius"/>
    </source>
</evidence>
<keyword evidence="9" id="KW-0812">Transmembrane</keyword>
<dbReference type="Gene3D" id="3.30.450.20">
    <property type="entry name" value="PAS domain"/>
    <property type="match status" value="3"/>
</dbReference>
<dbReference type="EC" id="2.7.13.3" evidence="3"/>
<dbReference type="InterPro" id="IPR003661">
    <property type="entry name" value="HisK_dim/P_dom"/>
</dbReference>
<dbReference type="CDD" id="cd06225">
    <property type="entry name" value="HAMP"/>
    <property type="match status" value="1"/>
</dbReference>
<dbReference type="InterPro" id="IPR035965">
    <property type="entry name" value="PAS-like_dom_sf"/>
</dbReference>
<feature type="domain" description="PAC" evidence="12">
    <location>
        <begin position="473"/>
        <end position="525"/>
    </location>
</feature>
<comment type="subcellular location">
    <subcellularLocation>
        <location evidence="2">Membrane</location>
    </subcellularLocation>
</comment>
<dbReference type="Pfam" id="PF08447">
    <property type="entry name" value="PAS_3"/>
    <property type="match status" value="1"/>
</dbReference>
<dbReference type="InterPro" id="IPR036890">
    <property type="entry name" value="HATPase_C_sf"/>
</dbReference>
<evidence type="ECO:0000256" key="7">
    <source>
        <dbReference type="ARBA" id="ARBA00023012"/>
    </source>
</evidence>
<dbReference type="CDD" id="cd00130">
    <property type="entry name" value="PAS"/>
    <property type="match status" value="2"/>
</dbReference>
<dbReference type="PANTHER" id="PTHR43304:SF1">
    <property type="entry name" value="PAC DOMAIN-CONTAINING PROTEIN"/>
    <property type="match status" value="1"/>
</dbReference>
<dbReference type="PROSITE" id="PS50113">
    <property type="entry name" value="PAC"/>
    <property type="match status" value="1"/>
</dbReference>
<gene>
    <name evidence="14" type="ORF">A2771_03110</name>
</gene>
<dbReference type="Gene3D" id="2.10.70.100">
    <property type="match status" value="1"/>
</dbReference>
<evidence type="ECO:0000256" key="1">
    <source>
        <dbReference type="ARBA" id="ARBA00000085"/>
    </source>
</evidence>
<evidence type="ECO:0000313" key="15">
    <source>
        <dbReference type="Proteomes" id="UP000176741"/>
    </source>
</evidence>
<dbReference type="PROSITE" id="PS50109">
    <property type="entry name" value="HIS_KIN"/>
    <property type="match status" value="1"/>
</dbReference>
<dbReference type="SMART" id="SM00091">
    <property type="entry name" value="PAS"/>
    <property type="match status" value="3"/>
</dbReference>
<accession>A0A1F7XY55</accession>
<dbReference type="Pfam" id="PF00512">
    <property type="entry name" value="HisKA"/>
    <property type="match status" value="1"/>
</dbReference>
<dbReference type="InterPro" id="IPR001610">
    <property type="entry name" value="PAC"/>
</dbReference>
<keyword evidence="4" id="KW-0597">Phosphoprotein</keyword>
<feature type="transmembrane region" description="Helical" evidence="9">
    <location>
        <begin position="6"/>
        <end position="30"/>
    </location>
</feature>
<dbReference type="SMART" id="SM00388">
    <property type="entry name" value="HisKA"/>
    <property type="match status" value="1"/>
</dbReference>
<dbReference type="FunFam" id="3.30.450.20:FF:000088">
    <property type="entry name" value="Sensory transduction histidine kinase"/>
    <property type="match status" value="1"/>
</dbReference>
<evidence type="ECO:0000256" key="6">
    <source>
        <dbReference type="ARBA" id="ARBA00022777"/>
    </source>
</evidence>
<dbReference type="Pfam" id="PF00672">
    <property type="entry name" value="HAMP"/>
    <property type="match status" value="1"/>
</dbReference>
<comment type="caution">
    <text evidence="14">The sequence shown here is derived from an EMBL/GenBank/DDBJ whole genome shotgun (WGS) entry which is preliminary data.</text>
</comment>
<dbReference type="SMART" id="SM00387">
    <property type="entry name" value="HATPase_c"/>
    <property type="match status" value="1"/>
</dbReference>
<dbReference type="PRINTS" id="PR00344">
    <property type="entry name" value="BCTRLSENSOR"/>
</dbReference>
<evidence type="ECO:0000313" key="14">
    <source>
        <dbReference type="EMBL" id="OGM19961.1"/>
    </source>
</evidence>
<keyword evidence="9" id="KW-1133">Transmembrane helix</keyword>
<dbReference type="GO" id="GO:0016020">
    <property type="term" value="C:membrane"/>
    <property type="evidence" value="ECO:0007669"/>
    <property type="project" value="UniProtKB-SubCell"/>
</dbReference>
<feature type="coiled-coil region" evidence="8">
    <location>
        <begin position="332"/>
        <end position="408"/>
    </location>
</feature>
<dbReference type="Gene3D" id="3.30.565.10">
    <property type="entry name" value="Histidine kinase-like ATPase, C-terminal domain"/>
    <property type="match status" value="1"/>
</dbReference>
<evidence type="ECO:0000256" key="5">
    <source>
        <dbReference type="ARBA" id="ARBA00022679"/>
    </source>
</evidence>
<dbReference type="InterPro" id="IPR007892">
    <property type="entry name" value="CHASE4"/>
</dbReference>
<dbReference type="InterPro" id="IPR000014">
    <property type="entry name" value="PAS"/>
</dbReference>
<dbReference type="Gene3D" id="1.10.287.130">
    <property type="match status" value="1"/>
</dbReference>
<dbReference type="InterPro" id="IPR036097">
    <property type="entry name" value="HisK_dim/P_sf"/>
</dbReference>
<feature type="domain" description="PAS" evidence="11">
    <location>
        <begin position="425"/>
        <end position="470"/>
    </location>
</feature>
<evidence type="ECO:0000259" key="12">
    <source>
        <dbReference type="PROSITE" id="PS50113"/>
    </source>
</evidence>
<dbReference type="InterPro" id="IPR052162">
    <property type="entry name" value="Sensor_kinase/Photoreceptor"/>
</dbReference>
<dbReference type="SUPFAM" id="SSF47384">
    <property type="entry name" value="Homodimeric domain of signal transducing histidine kinase"/>
    <property type="match status" value="1"/>
</dbReference>
<feature type="transmembrane region" description="Helical" evidence="9">
    <location>
        <begin position="273"/>
        <end position="295"/>
    </location>
</feature>
<reference evidence="14 15" key="1">
    <citation type="journal article" date="2016" name="Nat. Commun.">
        <title>Thousands of microbial genomes shed light on interconnected biogeochemical processes in an aquifer system.</title>
        <authorList>
            <person name="Anantharaman K."/>
            <person name="Brown C.T."/>
            <person name="Hug L.A."/>
            <person name="Sharon I."/>
            <person name="Castelle C.J."/>
            <person name="Probst A.J."/>
            <person name="Thomas B.C."/>
            <person name="Singh A."/>
            <person name="Wilkins M.J."/>
            <person name="Karaoz U."/>
            <person name="Brodie E.L."/>
            <person name="Williams K.H."/>
            <person name="Hubbard S.S."/>
            <person name="Banfield J.F."/>
        </authorList>
    </citation>
    <scope>NUCLEOTIDE SEQUENCE [LARGE SCALE GENOMIC DNA]</scope>
</reference>
<dbReference type="CDD" id="cd00082">
    <property type="entry name" value="HisKA"/>
    <property type="match status" value="1"/>
</dbReference>
<keyword evidence="5" id="KW-0808">Transferase</keyword>
<dbReference type="InterPro" id="IPR005467">
    <property type="entry name" value="His_kinase_dom"/>
</dbReference>
<dbReference type="SUPFAM" id="SSF55785">
    <property type="entry name" value="PYP-like sensor domain (PAS domain)"/>
    <property type="match status" value="2"/>
</dbReference>
<comment type="catalytic activity">
    <reaction evidence="1">
        <text>ATP + protein L-histidine = ADP + protein N-phospho-L-histidine.</text>
        <dbReference type="EC" id="2.7.13.3"/>
    </reaction>
</comment>
<evidence type="ECO:0000256" key="3">
    <source>
        <dbReference type="ARBA" id="ARBA00012438"/>
    </source>
</evidence>
<feature type="domain" description="Histidine kinase" evidence="10">
    <location>
        <begin position="795"/>
        <end position="1018"/>
    </location>
</feature>
<keyword evidence="9" id="KW-0472">Membrane</keyword>
<dbReference type="Pfam" id="PF05228">
    <property type="entry name" value="CHASE4"/>
    <property type="match status" value="1"/>
</dbReference>
<feature type="domain" description="PAS" evidence="11">
    <location>
        <begin position="526"/>
        <end position="600"/>
    </location>
</feature>
<dbReference type="Gene3D" id="6.10.340.10">
    <property type="match status" value="1"/>
</dbReference>
<dbReference type="FunFam" id="1.10.287.130:FF:000001">
    <property type="entry name" value="Two-component sensor histidine kinase"/>
    <property type="match status" value="1"/>
</dbReference>
<keyword evidence="7" id="KW-0902">Two-component regulatory system</keyword>
<dbReference type="PANTHER" id="PTHR43304">
    <property type="entry name" value="PHYTOCHROME-LIKE PROTEIN CPH1"/>
    <property type="match status" value="1"/>
</dbReference>
<evidence type="ECO:0000259" key="11">
    <source>
        <dbReference type="PROSITE" id="PS50112"/>
    </source>
</evidence>
<feature type="domain" description="HAMP" evidence="13">
    <location>
        <begin position="298"/>
        <end position="351"/>
    </location>
</feature>
<dbReference type="InterPro" id="IPR000700">
    <property type="entry name" value="PAS-assoc_C"/>
</dbReference>
<name>A0A1F7XY55_9BACT</name>
<dbReference type="SUPFAM" id="SSF158472">
    <property type="entry name" value="HAMP domain-like"/>
    <property type="match status" value="1"/>
</dbReference>
<organism evidence="14 15">
    <name type="scientific">Candidatus Woesebacteria bacterium RIFCSPHIGHO2_01_FULL_38_26b</name>
    <dbReference type="NCBI Taxonomy" id="1802491"/>
    <lineage>
        <taxon>Bacteria</taxon>
        <taxon>Candidatus Woeseibacteriota</taxon>
    </lineage>
</organism>
<dbReference type="SMART" id="SM00304">
    <property type="entry name" value="HAMP"/>
    <property type="match status" value="1"/>
</dbReference>
<dbReference type="InterPro" id="IPR004358">
    <property type="entry name" value="Sig_transdc_His_kin-like_C"/>
</dbReference>
<dbReference type="GO" id="GO:0000155">
    <property type="term" value="F:phosphorelay sensor kinase activity"/>
    <property type="evidence" value="ECO:0007669"/>
    <property type="project" value="InterPro"/>
</dbReference>
<dbReference type="Pfam" id="PF02518">
    <property type="entry name" value="HATPase_c"/>
    <property type="match status" value="1"/>
</dbReference>
<evidence type="ECO:0000259" key="13">
    <source>
        <dbReference type="PROSITE" id="PS50885"/>
    </source>
</evidence>
<proteinExistence type="predicted"/>
<sequence>MSLNKKAFILISLIIGVAILGIIAASRVILVSGYENLEKQIAERNGQRAVTGLNEIVRSIDTLNSDWAHWDDAYEFVQNVKDDRSLDSKKFIEVNLGDGTFSNAKLNAIVFTDIEGNVVYEKGYDLLSSNEIPLPEVLRSHIRREDLLITHTGSDTMSGIISTAEGPMIVSSIPILRSDGSGPVKGTLIIAKYIDQDVIERLKDISQFEFSLVKLEESPFKSKADIDLREVLVEPLGRDLMNVYSIIPDIYGNPAAVGKIEMPREVSNQAQAIIYYFIISIVLIGSIMIGGGIFYQDRVILAPIHKLINGLNAIRLDEDLSHRLTVEGKDEISQLAQNINTMLSAIEEFQAKTLENEKKLAERVNVIQKQNIDLEKTKAAMMNVLEDEKELEESLRESQKNLQNAQRIANMGSWDWDIVNSKLTWSDEIYRIFGVKPQEFKATYDAFLSHVHPDDRDKVDSAVQESLKNKTSYSVEHRIIQPDGEERIVDEKGEAEYDEKGSAIRMTGIVLDITERRELEDVIKKEHDRLDLIISSMGEGLLVIDKDHRLTAINPVAQKLLEVKADEVIGKKWSELAITMKDHSETPIEERSFAKALSEGKTIITSLEDDHSYKTRTGKVFPIVSITAPLKVDGGEIVGAVKVFRDATRERESRHIIEKEVADRTRLLWEERARMVSSINSIQIGFIIADKKDQIIVKNPAVAEILKISEEDVSIERLSVELLANFNLKDELKKCIGEAHDYEKDNIYYKDKFLRIYITPVKVEESQEVIGNVLLIEDVSEEKQLARAKDEFFAVASHELRTPLTAIRGNTSMIMDYFAEKIEDQDLKEMIADMHESSVRLINIVNDFLDASRLEQGKVEMKNEEFDIVEVVRGVVNELDDFAKNGGGINVNIDYSGGPINVFADKARIQQIGHNLVGNAIKFTKQGGVTVRFDIADDRVKVLVTDTGLGISPANQRLLFKKFQQAGEKVLARDVTKGTGMGLYISKLLAEAMGGKIYLEKSQLGQGSTFIFELPLAIQK</sequence>
<dbReference type="InterPro" id="IPR003594">
    <property type="entry name" value="HATPase_dom"/>
</dbReference>
<dbReference type="InterPro" id="IPR003660">
    <property type="entry name" value="HAMP_dom"/>
</dbReference>
<dbReference type="EMBL" id="MGGD01000049">
    <property type="protein sequence ID" value="OGM19961.1"/>
    <property type="molecule type" value="Genomic_DNA"/>
</dbReference>
<dbReference type="PROSITE" id="PS50112">
    <property type="entry name" value="PAS"/>
    <property type="match status" value="2"/>
</dbReference>
<keyword evidence="8" id="KW-0175">Coiled coil</keyword>